<dbReference type="SUPFAM" id="SSF51735">
    <property type="entry name" value="NAD(P)-binding Rossmann-fold domains"/>
    <property type="match status" value="1"/>
</dbReference>
<dbReference type="AlphaFoldDB" id="A0A4R0N8F0"/>
<dbReference type="CDD" id="cd05252">
    <property type="entry name" value="CDP_GD_SDR_e"/>
    <property type="match status" value="1"/>
</dbReference>
<evidence type="ECO:0000259" key="1">
    <source>
        <dbReference type="Pfam" id="PF16363"/>
    </source>
</evidence>
<accession>A0A4R0N8F0</accession>
<comment type="caution">
    <text evidence="2">The sequence shown here is derived from an EMBL/GenBank/DDBJ whole genome shotgun (WGS) entry which is preliminary data.</text>
</comment>
<reference evidence="2 3" key="1">
    <citation type="submission" date="2019-02" db="EMBL/GenBank/DDBJ databases">
        <title>Pedobacter sp. RP-3-8 sp. nov., isolated from Arctic soil.</title>
        <authorList>
            <person name="Dahal R.H."/>
        </authorList>
    </citation>
    <scope>NUCLEOTIDE SEQUENCE [LARGE SCALE GENOMIC DNA]</scope>
    <source>
        <strain evidence="2 3">RP-3-8</strain>
    </source>
</reference>
<protein>
    <submittedName>
        <fullName evidence="2">CDP-glucose 4,6-dehydratase</fullName>
        <ecNumber evidence="2">4.2.1.45</ecNumber>
    </submittedName>
</protein>
<dbReference type="InterPro" id="IPR036291">
    <property type="entry name" value="NAD(P)-bd_dom_sf"/>
</dbReference>
<dbReference type="InterPro" id="IPR016040">
    <property type="entry name" value="NAD(P)-bd_dom"/>
</dbReference>
<dbReference type="EC" id="4.2.1.45" evidence="2"/>
<sequence>MLSYLKEIYQGKKIFLTGHTGFKGSWLLKTLHILGAEVKGYALKAQTENDLYCLINGDKICNSVIGDLRDRDALKNAVLDFQPDFIFHLAAQPLVRLSYEIPSETFEVNAVGTANLLDAIRLLEKACSVILITTDKVYHNNEWEYPYRENDRLGGYDPYSASKACAELVIDSYRNSFFNIAKYDIHKKGIAIGRAGNVIGGGDWSKDRLIPDLAKALGANEQILIRNPKSVRPWQHVLEPVIAYLLLGAHLNSNPIKFSQAYNFGPYVTDALPVLDMLNLLINSWGRGTYKIEKSENPPHEAGLLKLDISKAIADLNWTPKMNASLAVEMTTSWYKAFFDNPKFMSEFTNEQILKYLNL</sequence>
<dbReference type="EMBL" id="SJSM01000006">
    <property type="protein sequence ID" value="TCC96370.1"/>
    <property type="molecule type" value="Genomic_DNA"/>
</dbReference>
<proteinExistence type="predicted"/>
<organism evidence="2 3">
    <name type="scientific">Pedobacter hiemivivus</name>
    <dbReference type="NCBI Taxonomy" id="2530454"/>
    <lineage>
        <taxon>Bacteria</taxon>
        <taxon>Pseudomonadati</taxon>
        <taxon>Bacteroidota</taxon>
        <taxon>Sphingobacteriia</taxon>
        <taxon>Sphingobacteriales</taxon>
        <taxon>Sphingobacteriaceae</taxon>
        <taxon>Pedobacter</taxon>
    </lineage>
</organism>
<evidence type="ECO:0000313" key="3">
    <source>
        <dbReference type="Proteomes" id="UP000291117"/>
    </source>
</evidence>
<dbReference type="Gene3D" id="3.40.50.720">
    <property type="entry name" value="NAD(P)-binding Rossmann-like Domain"/>
    <property type="match status" value="1"/>
</dbReference>
<dbReference type="RefSeq" id="WP_131609506.1">
    <property type="nucleotide sequence ID" value="NZ_SJSM01000006.1"/>
</dbReference>
<dbReference type="InterPro" id="IPR013445">
    <property type="entry name" value="CDP_4_6_deHydtase"/>
</dbReference>
<dbReference type="Pfam" id="PF16363">
    <property type="entry name" value="GDP_Man_Dehyd"/>
    <property type="match status" value="1"/>
</dbReference>
<evidence type="ECO:0000313" key="2">
    <source>
        <dbReference type="EMBL" id="TCC96370.1"/>
    </source>
</evidence>
<keyword evidence="3" id="KW-1185">Reference proteome</keyword>
<dbReference type="Gene3D" id="3.90.25.10">
    <property type="entry name" value="UDP-galactose 4-epimerase, domain 1"/>
    <property type="match status" value="1"/>
</dbReference>
<feature type="domain" description="NAD(P)-binding" evidence="1">
    <location>
        <begin position="16"/>
        <end position="329"/>
    </location>
</feature>
<dbReference type="Proteomes" id="UP000291117">
    <property type="component" value="Unassembled WGS sequence"/>
</dbReference>
<dbReference type="OrthoDB" id="9779041at2"/>
<name>A0A4R0N8F0_9SPHI</name>
<dbReference type="NCBIfam" id="TIGR02622">
    <property type="entry name" value="CDP_4_6_dhtase"/>
    <property type="match status" value="1"/>
</dbReference>
<dbReference type="GO" id="GO:0047733">
    <property type="term" value="F:CDP-glucose 4,6-dehydratase activity"/>
    <property type="evidence" value="ECO:0007669"/>
    <property type="project" value="UniProtKB-EC"/>
</dbReference>
<gene>
    <name evidence="2" type="primary">rfbG</name>
    <name evidence="2" type="ORF">EZ444_12465</name>
</gene>
<keyword evidence="2" id="KW-0456">Lyase</keyword>
<dbReference type="PANTHER" id="PTHR43000">
    <property type="entry name" value="DTDP-D-GLUCOSE 4,6-DEHYDRATASE-RELATED"/>
    <property type="match status" value="1"/>
</dbReference>